<dbReference type="InterPro" id="IPR049560">
    <property type="entry name" value="MeTrfase_RsmB-F_NOP2_cat"/>
</dbReference>
<dbReference type="PRINTS" id="PR02008">
    <property type="entry name" value="RCMTFAMILY"/>
</dbReference>
<evidence type="ECO:0000256" key="4">
    <source>
        <dbReference type="ARBA" id="ARBA00022691"/>
    </source>
</evidence>
<dbReference type="InterPro" id="IPR023267">
    <property type="entry name" value="RCMT"/>
</dbReference>
<evidence type="ECO:0000313" key="7">
    <source>
        <dbReference type="EMBL" id="KZS20636.1"/>
    </source>
</evidence>
<dbReference type="PANTHER" id="PTHR22807:SF34">
    <property type="entry name" value="TRNA (CYTOSINE(72)-C(5))-METHYLTRANSFERASE NSUN6"/>
    <property type="match status" value="1"/>
</dbReference>
<keyword evidence="5 6" id="KW-0694">RNA-binding</keyword>
<feature type="binding site" evidence="6">
    <location>
        <position position="330"/>
    </location>
    <ligand>
        <name>S-adenosyl-L-methionine</name>
        <dbReference type="ChEBI" id="CHEBI:59789"/>
    </ligand>
</feature>
<organism evidence="7 8">
    <name type="scientific">Daphnia magna</name>
    <dbReference type="NCBI Taxonomy" id="35525"/>
    <lineage>
        <taxon>Eukaryota</taxon>
        <taxon>Metazoa</taxon>
        <taxon>Ecdysozoa</taxon>
        <taxon>Arthropoda</taxon>
        <taxon>Crustacea</taxon>
        <taxon>Branchiopoda</taxon>
        <taxon>Diplostraca</taxon>
        <taxon>Cladocera</taxon>
        <taxon>Anomopoda</taxon>
        <taxon>Daphniidae</taxon>
        <taxon>Daphnia</taxon>
    </lineage>
</organism>
<dbReference type="Proteomes" id="UP000076858">
    <property type="component" value="Unassembled WGS sequence"/>
</dbReference>
<dbReference type="STRING" id="35525.A0A0P5T1P6"/>
<comment type="similarity">
    <text evidence="1 6">Belongs to the class I-like SAM-binding methyltransferase superfamily. RsmB/NOP family.</text>
</comment>
<feature type="active site" description="Nucleophile" evidence="6">
    <location>
        <position position="380"/>
    </location>
</feature>
<evidence type="ECO:0000256" key="5">
    <source>
        <dbReference type="ARBA" id="ARBA00022884"/>
    </source>
</evidence>
<dbReference type="AlphaFoldDB" id="A0A0P5T1P6"/>
<dbReference type="InterPro" id="IPR018314">
    <property type="entry name" value="RsmB/NOL1/NOP2-like_CS"/>
</dbReference>
<feature type="binding site" evidence="6">
    <location>
        <position position="262"/>
    </location>
    <ligand>
        <name>S-adenosyl-L-methionine</name>
        <dbReference type="ChEBI" id="CHEBI:59789"/>
    </ligand>
</feature>
<dbReference type="SUPFAM" id="SSF53335">
    <property type="entry name" value="S-adenosyl-L-methionine-dependent methyltransferases"/>
    <property type="match status" value="1"/>
</dbReference>
<gene>
    <name evidence="7" type="ORF">APZ42_012620</name>
</gene>
<feature type="binding site" evidence="6">
    <location>
        <begin position="238"/>
        <end position="244"/>
    </location>
    <ligand>
        <name>S-adenosyl-L-methionine</name>
        <dbReference type="ChEBI" id="CHEBI:59789"/>
    </ligand>
</feature>
<dbReference type="GO" id="GO:0003723">
    <property type="term" value="F:RNA binding"/>
    <property type="evidence" value="ECO:0007669"/>
    <property type="project" value="UniProtKB-UniRule"/>
</dbReference>
<evidence type="ECO:0000313" key="8">
    <source>
        <dbReference type="Proteomes" id="UP000076858"/>
    </source>
</evidence>
<proteinExistence type="inferred from homology"/>
<dbReference type="SUPFAM" id="SSF88697">
    <property type="entry name" value="PUA domain-like"/>
    <property type="match status" value="1"/>
</dbReference>
<dbReference type="PANTHER" id="PTHR22807">
    <property type="entry name" value="NOP2 YEAST -RELATED NOL1/NOP2/FMU SUN DOMAIN-CONTAINING"/>
    <property type="match status" value="1"/>
</dbReference>
<evidence type="ECO:0000256" key="3">
    <source>
        <dbReference type="ARBA" id="ARBA00022679"/>
    </source>
</evidence>
<protein>
    <submittedName>
        <fullName evidence="7">Methyltransferase NSUN6</fullName>
    </submittedName>
</protein>
<keyword evidence="3 6" id="KW-0808">Transferase</keyword>
<evidence type="ECO:0000256" key="2">
    <source>
        <dbReference type="ARBA" id="ARBA00022603"/>
    </source>
</evidence>
<evidence type="ECO:0000256" key="6">
    <source>
        <dbReference type="PROSITE-ProRule" id="PRU01023"/>
    </source>
</evidence>
<feature type="binding site" evidence="6">
    <location>
        <position position="289"/>
    </location>
    <ligand>
        <name>S-adenosyl-L-methionine</name>
        <dbReference type="ChEBI" id="CHEBI:59789"/>
    </ligand>
</feature>
<evidence type="ECO:0000256" key="1">
    <source>
        <dbReference type="ARBA" id="ARBA00007494"/>
    </source>
</evidence>
<dbReference type="CDD" id="cd02440">
    <property type="entry name" value="AdoMet_MTases"/>
    <property type="match status" value="1"/>
</dbReference>
<dbReference type="Pfam" id="PF01189">
    <property type="entry name" value="Methyltr_RsmB-F"/>
    <property type="match status" value="1"/>
</dbReference>
<keyword evidence="8" id="KW-1185">Reference proteome</keyword>
<dbReference type="EMBL" id="LRGB01000141">
    <property type="protein sequence ID" value="KZS20636.1"/>
    <property type="molecule type" value="Genomic_DNA"/>
</dbReference>
<dbReference type="OrthoDB" id="260824at2759"/>
<dbReference type="GO" id="GO:0008173">
    <property type="term" value="F:RNA methyltransferase activity"/>
    <property type="evidence" value="ECO:0007669"/>
    <property type="project" value="InterPro"/>
</dbReference>
<dbReference type="GO" id="GO:0001510">
    <property type="term" value="P:RNA methylation"/>
    <property type="evidence" value="ECO:0007669"/>
    <property type="project" value="InterPro"/>
</dbReference>
<dbReference type="InterPro" id="IPR001678">
    <property type="entry name" value="MeTrfase_RsmB-F_NOP2_dom"/>
</dbReference>
<name>A0A0P5T1P6_9CRUS</name>
<sequence>MPFSDNEVLDKILQSMNNYEGPVSQETLCNHLKTPPNRTVIRVNTVVTSKEILKDDIEKALAVQYDFKGVPAPIVQFHSKIDDILVVECNQKTEKVEPIYPHVMVGLACAVAVLRGANVYAPGVTAIPSGVYIGDRVSVFADILGQCKRGWNSEYQGQKFFVGNGLLVQNRKDLFTVAVPSGLAINMIEPLFDCPSIGDILHEDTIGGIQKGFLQNLPSVLCGHALNLQSHHLILDLCAAPGGKTTHIGCLMKNKGKVIALDKSVAKIKRIQENSTKLGLTNITAFAFDSIKAYIKIPENQLRGVDIITVPPIPESPPFHPYSFDRVLLDAPCSALGQRPQLYNPIRLKEVQSFARLQKKLFVAAVQLLKPGGRMVYSTCTYNVSENEEIIDWALGKFPFLRVVSPDIKLGKPGYRVGRLTEEDCIAMQRFGCPASCGSQNENSDAIGFFICCLERIISKSV</sequence>
<keyword evidence="2 6" id="KW-0489">Methyltransferase</keyword>
<dbReference type="CDD" id="cd21150">
    <property type="entry name" value="PUA_NSun6-like"/>
    <property type="match status" value="1"/>
</dbReference>
<dbReference type="PROSITE" id="PS51686">
    <property type="entry name" value="SAM_MT_RSMB_NOP"/>
    <property type="match status" value="1"/>
</dbReference>
<reference evidence="7 8" key="1">
    <citation type="submission" date="2016-03" db="EMBL/GenBank/DDBJ databases">
        <title>EvidentialGene: Evidence-directed Construction of Genes on Genomes.</title>
        <authorList>
            <person name="Gilbert D.G."/>
            <person name="Choi J.-H."/>
            <person name="Mockaitis K."/>
            <person name="Colbourne J."/>
            <person name="Pfrender M."/>
        </authorList>
    </citation>
    <scope>NUCLEOTIDE SEQUENCE [LARGE SCALE GENOMIC DNA]</scope>
    <source>
        <strain evidence="7 8">Xinb3</strain>
        <tissue evidence="7">Complete organism</tissue>
    </source>
</reference>
<dbReference type="Gene3D" id="3.40.50.150">
    <property type="entry name" value="Vaccinia Virus protein VP39"/>
    <property type="match status" value="1"/>
</dbReference>
<keyword evidence="4 6" id="KW-0949">S-adenosyl-L-methionine</keyword>
<dbReference type="InterPro" id="IPR015947">
    <property type="entry name" value="PUA-like_sf"/>
</dbReference>
<accession>A0A0P5T1P6</accession>
<dbReference type="PROSITE" id="PS01153">
    <property type="entry name" value="NOL1_NOP2_SUN"/>
    <property type="match status" value="1"/>
</dbReference>
<comment type="caution">
    <text evidence="7">The sequence shown here is derived from an EMBL/GenBank/DDBJ whole genome shotgun (WGS) entry which is preliminary data.</text>
</comment>
<dbReference type="PROSITE" id="PS50890">
    <property type="entry name" value="PUA"/>
    <property type="match status" value="1"/>
</dbReference>
<dbReference type="InterPro" id="IPR029063">
    <property type="entry name" value="SAM-dependent_MTases_sf"/>
</dbReference>